<organism evidence="2 3">
    <name type="scientific">Lojkania enalia</name>
    <dbReference type="NCBI Taxonomy" id="147567"/>
    <lineage>
        <taxon>Eukaryota</taxon>
        <taxon>Fungi</taxon>
        <taxon>Dikarya</taxon>
        <taxon>Ascomycota</taxon>
        <taxon>Pezizomycotina</taxon>
        <taxon>Dothideomycetes</taxon>
        <taxon>Pleosporomycetidae</taxon>
        <taxon>Pleosporales</taxon>
        <taxon>Pleosporales incertae sedis</taxon>
        <taxon>Lojkania</taxon>
    </lineage>
</organism>
<keyword evidence="3" id="KW-1185">Reference proteome</keyword>
<feature type="region of interest" description="Disordered" evidence="1">
    <location>
        <begin position="106"/>
        <end position="159"/>
    </location>
</feature>
<comment type="caution">
    <text evidence="2">The sequence shown here is derived from an EMBL/GenBank/DDBJ whole genome shotgun (WGS) entry which is preliminary data.</text>
</comment>
<reference evidence="3" key="1">
    <citation type="journal article" date="2020" name="Stud. Mycol.">
        <title>101 Dothideomycetes genomes: A test case for predicting lifestyles and emergence of pathogens.</title>
        <authorList>
            <person name="Haridas S."/>
            <person name="Albert R."/>
            <person name="Binder M."/>
            <person name="Bloem J."/>
            <person name="LaButti K."/>
            <person name="Salamov A."/>
            <person name="Andreopoulos B."/>
            <person name="Baker S."/>
            <person name="Barry K."/>
            <person name="Bills G."/>
            <person name="Bluhm B."/>
            <person name="Cannon C."/>
            <person name="Castanera R."/>
            <person name="Culley D."/>
            <person name="Daum C."/>
            <person name="Ezra D."/>
            <person name="Gonzalez J."/>
            <person name="Henrissat B."/>
            <person name="Kuo A."/>
            <person name="Liang C."/>
            <person name="Lipzen A."/>
            <person name="Lutzoni F."/>
            <person name="Magnuson J."/>
            <person name="Mondo S."/>
            <person name="Nolan M."/>
            <person name="Ohm R."/>
            <person name="Pangilinan J."/>
            <person name="Park H.-J."/>
            <person name="Ramirez L."/>
            <person name="Alfaro M."/>
            <person name="Sun H."/>
            <person name="Tritt A."/>
            <person name="Yoshinaga Y."/>
            <person name="Zwiers L.-H."/>
            <person name="Turgeon B."/>
            <person name="Goodwin S."/>
            <person name="Spatafora J."/>
            <person name="Crous P."/>
            <person name="Grigoriev I."/>
        </authorList>
    </citation>
    <scope>NUCLEOTIDE SEQUENCE [LARGE SCALE GENOMIC DNA]</scope>
    <source>
        <strain evidence="3">CBS 304.66</strain>
    </source>
</reference>
<sequence length="182" mass="20745">MPFLLLHSIARIEISFGEMVCVQADYAHVHGTRRGLWSTSRYASRFRFRLDVNNTKPSHHHQPITQAQAAQTPNRSLFKPMPTGFNTQMPRRIGWLRGHHLTQPSLSRYGLDGPRRSRTCHTAARTPPPPSHHSIHKTHLPGPSSLSSSHRTPFAFPESGRPGPVYLRIHVACICWPRFRIQ</sequence>
<dbReference type="Proteomes" id="UP000800093">
    <property type="component" value="Unassembled WGS sequence"/>
</dbReference>
<dbReference type="AlphaFoldDB" id="A0A9P4TRJ1"/>
<protein>
    <submittedName>
        <fullName evidence="2">Uncharacterized protein</fullName>
    </submittedName>
</protein>
<dbReference type="EMBL" id="ML986579">
    <property type="protein sequence ID" value="KAF2270668.1"/>
    <property type="molecule type" value="Genomic_DNA"/>
</dbReference>
<name>A0A9P4TRJ1_9PLEO</name>
<evidence type="ECO:0000313" key="2">
    <source>
        <dbReference type="EMBL" id="KAF2270668.1"/>
    </source>
</evidence>
<evidence type="ECO:0000256" key="1">
    <source>
        <dbReference type="SAM" id="MobiDB-lite"/>
    </source>
</evidence>
<evidence type="ECO:0000313" key="3">
    <source>
        <dbReference type="Proteomes" id="UP000800093"/>
    </source>
</evidence>
<accession>A0A9P4TRJ1</accession>
<dbReference type="OrthoDB" id="10548191at2759"/>
<gene>
    <name evidence="2" type="ORF">CC78DRAFT_138440</name>
</gene>
<proteinExistence type="predicted"/>